<feature type="compositionally biased region" description="Polar residues" evidence="1">
    <location>
        <begin position="236"/>
        <end position="248"/>
    </location>
</feature>
<keyword evidence="3" id="KW-1185">Reference proteome</keyword>
<feature type="region of interest" description="Disordered" evidence="1">
    <location>
        <begin position="202"/>
        <end position="248"/>
    </location>
</feature>
<sequence length="248" mass="27910">MGKKPFMVKRFILKTTIPCFLRRRPRRRALQQQADPEADAAFYRTTFARLHELPSYPFRPYARVERWLECYYDLPLHLQRLLEPSSSPSGTTPSPDSGANSSKDHVSCARLPHPPAAHTNGLQNPLPGSGNWNADAEWEAETRRRQEEYSASERDEAREGRPRPPVRDPLSAAGIYPIQPALYPVDWDLVLGASRLVHPADAARPRAQHEAGFPPLQRTARRRRWGGSGTWRELSTVGSPNTTSVSGS</sequence>
<name>A0A9P4PT65_9PLEO</name>
<dbReference type="EMBL" id="MU001494">
    <property type="protein sequence ID" value="KAF2449747.1"/>
    <property type="molecule type" value="Genomic_DNA"/>
</dbReference>
<feature type="region of interest" description="Disordered" evidence="1">
    <location>
        <begin position="82"/>
        <end position="171"/>
    </location>
</feature>
<dbReference type="Proteomes" id="UP000799764">
    <property type="component" value="Unassembled WGS sequence"/>
</dbReference>
<organism evidence="2 3">
    <name type="scientific">Karstenula rhodostoma CBS 690.94</name>
    <dbReference type="NCBI Taxonomy" id="1392251"/>
    <lineage>
        <taxon>Eukaryota</taxon>
        <taxon>Fungi</taxon>
        <taxon>Dikarya</taxon>
        <taxon>Ascomycota</taxon>
        <taxon>Pezizomycotina</taxon>
        <taxon>Dothideomycetes</taxon>
        <taxon>Pleosporomycetidae</taxon>
        <taxon>Pleosporales</taxon>
        <taxon>Massarineae</taxon>
        <taxon>Didymosphaeriaceae</taxon>
        <taxon>Karstenula</taxon>
    </lineage>
</organism>
<gene>
    <name evidence="2" type="ORF">P171DRAFT_199132</name>
</gene>
<feature type="compositionally biased region" description="Basic and acidic residues" evidence="1">
    <location>
        <begin position="140"/>
        <end position="166"/>
    </location>
</feature>
<protein>
    <submittedName>
        <fullName evidence="2">Uncharacterized protein</fullName>
    </submittedName>
</protein>
<evidence type="ECO:0000313" key="3">
    <source>
        <dbReference type="Proteomes" id="UP000799764"/>
    </source>
</evidence>
<evidence type="ECO:0000313" key="2">
    <source>
        <dbReference type="EMBL" id="KAF2449747.1"/>
    </source>
</evidence>
<reference evidence="2" key="1">
    <citation type="journal article" date="2020" name="Stud. Mycol.">
        <title>101 Dothideomycetes genomes: a test case for predicting lifestyles and emergence of pathogens.</title>
        <authorList>
            <person name="Haridas S."/>
            <person name="Albert R."/>
            <person name="Binder M."/>
            <person name="Bloem J."/>
            <person name="Labutti K."/>
            <person name="Salamov A."/>
            <person name="Andreopoulos B."/>
            <person name="Baker S."/>
            <person name="Barry K."/>
            <person name="Bills G."/>
            <person name="Bluhm B."/>
            <person name="Cannon C."/>
            <person name="Castanera R."/>
            <person name="Culley D."/>
            <person name="Daum C."/>
            <person name="Ezra D."/>
            <person name="Gonzalez J."/>
            <person name="Henrissat B."/>
            <person name="Kuo A."/>
            <person name="Liang C."/>
            <person name="Lipzen A."/>
            <person name="Lutzoni F."/>
            <person name="Magnuson J."/>
            <person name="Mondo S."/>
            <person name="Nolan M."/>
            <person name="Ohm R."/>
            <person name="Pangilinan J."/>
            <person name="Park H.-J."/>
            <person name="Ramirez L."/>
            <person name="Alfaro M."/>
            <person name="Sun H."/>
            <person name="Tritt A."/>
            <person name="Yoshinaga Y."/>
            <person name="Zwiers L.-H."/>
            <person name="Turgeon B."/>
            <person name="Goodwin S."/>
            <person name="Spatafora J."/>
            <person name="Crous P."/>
            <person name="Grigoriev I."/>
        </authorList>
    </citation>
    <scope>NUCLEOTIDE SEQUENCE</scope>
    <source>
        <strain evidence="2">CBS 690.94</strain>
    </source>
</reference>
<feature type="compositionally biased region" description="Low complexity" evidence="1">
    <location>
        <begin position="84"/>
        <end position="98"/>
    </location>
</feature>
<evidence type="ECO:0000256" key="1">
    <source>
        <dbReference type="SAM" id="MobiDB-lite"/>
    </source>
</evidence>
<comment type="caution">
    <text evidence="2">The sequence shown here is derived from an EMBL/GenBank/DDBJ whole genome shotgun (WGS) entry which is preliminary data.</text>
</comment>
<dbReference type="AlphaFoldDB" id="A0A9P4PT65"/>
<accession>A0A9P4PT65</accession>
<proteinExistence type="predicted"/>